<feature type="signal peptide" evidence="1">
    <location>
        <begin position="1"/>
        <end position="21"/>
    </location>
</feature>
<reference evidence="3 4" key="1">
    <citation type="submission" date="2019-03" db="EMBL/GenBank/DDBJ databases">
        <title>Paracraurococcus aquatilis NE82 genome sequence.</title>
        <authorList>
            <person name="Zhao Y."/>
            <person name="Du Z."/>
        </authorList>
    </citation>
    <scope>NUCLEOTIDE SEQUENCE [LARGE SCALE GENOMIC DNA]</scope>
    <source>
        <strain evidence="3 4">NE82</strain>
    </source>
</reference>
<dbReference type="InterPro" id="IPR052512">
    <property type="entry name" value="4CMD/NDH-1_regulator"/>
</dbReference>
<keyword evidence="4" id="KW-1185">Reference proteome</keyword>
<dbReference type="SUPFAM" id="SSF69118">
    <property type="entry name" value="AhpD-like"/>
    <property type="match status" value="1"/>
</dbReference>
<dbReference type="PANTHER" id="PTHR33570">
    <property type="entry name" value="4-CARBOXYMUCONOLACTONE DECARBOXYLASE FAMILY PROTEIN"/>
    <property type="match status" value="1"/>
</dbReference>
<proteinExistence type="predicted"/>
<keyword evidence="1" id="KW-0732">Signal</keyword>
<organism evidence="3 4">
    <name type="scientific">Roseicella aquatilis</name>
    <dbReference type="NCBI Taxonomy" id="2527868"/>
    <lineage>
        <taxon>Bacteria</taxon>
        <taxon>Pseudomonadati</taxon>
        <taxon>Pseudomonadota</taxon>
        <taxon>Alphaproteobacteria</taxon>
        <taxon>Acetobacterales</taxon>
        <taxon>Roseomonadaceae</taxon>
        <taxon>Roseicella</taxon>
    </lineage>
</organism>
<feature type="domain" description="Carboxymuconolactone decarboxylase-like" evidence="2">
    <location>
        <begin position="176"/>
        <end position="259"/>
    </location>
</feature>
<dbReference type="Pfam" id="PF02627">
    <property type="entry name" value="CMD"/>
    <property type="match status" value="2"/>
</dbReference>
<evidence type="ECO:0000313" key="4">
    <source>
        <dbReference type="Proteomes" id="UP000295023"/>
    </source>
</evidence>
<gene>
    <name evidence="3" type="ORF">EXY23_18315</name>
</gene>
<evidence type="ECO:0000259" key="2">
    <source>
        <dbReference type="Pfam" id="PF02627"/>
    </source>
</evidence>
<dbReference type="InterPro" id="IPR029032">
    <property type="entry name" value="AhpD-like"/>
</dbReference>
<dbReference type="EMBL" id="SKBM01000019">
    <property type="protein sequence ID" value="TCZ57288.1"/>
    <property type="molecule type" value="Genomic_DNA"/>
</dbReference>
<evidence type="ECO:0000313" key="3">
    <source>
        <dbReference type="EMBL" id="TCZ57288.1"/>
    </source>
</evidence>
<comment type="caution">
    <text evidence="3">The sequence shown here is derived from an EMBL/GenBank/DDBJ whole genome shotgun (WGS) entry which is preliminary data.</text>
</comment>
<dbReference type="RefSeq" id="WP_132292718.1">
    <property type="nucleotide sequence ID" value="NZ_SKBM01000019.1"/>
</dbReference>
<evidence type="ECO:0000256" key="1">
    <source>
        <dbReference type="SAM" id="SignalP"/>
    </source>
</evidence>
<dbReference type="Proteomes" id="UP000295023">
    <property type="component" value="Unassembled WGS sequence"/>
</dbReference>
<accession>A0A4R4D9W6</accession>
<sequence length="267" mass="28266">MRKALFAATVALLALTAPSLAQTGGANTMPSAGALPSTLTRDDLRAAAPALERYGQEVLLGRLWRRPDLSPRDRGLVTLSALIARNQMAELPTYVALALDSGVTPREISEVITHLAFYAGWGNAMAAASVVREVFAARGIGADQLPAASPTLLPLNEAAEAQRAAGVAQTVRPIVPGLDEFTTDVLFRDLWLRPDLAPRDRSLVTVSALIAAGQVAQVPYHLNRAMDNGLTRAQAAEVVAHLAFYAGWPNAFSAVPVVKGVFDGRRG</sequence>
<dbReference type="Gene3D" id="1.20.1290.10">
    <property type="entry name" value="AhpD-like"/>
    <property type="match status" value="1"/>
</dbReference>
<dbReference type="InterPro" id="IPR003779">
    <property type="entry name" value="CMD-like"/>
</dbReference>
<protein>
    <submittedName>
        <fullName evidence="3">Carboxymuconolactone decarboxylase family protein</fullName>
    </submittedName>
</protein>
<dbReference type="OrthoDB" id="7507676at2"/>
<name>A0A4R4D9W6_9PROT</name>
<dbReference type="AlphaFoldDB" id="A0A4R4D9W6"/>
<feature type="domain" description="Carboxymuconolactone decarboxylase-like" evidence="2">
    <location>
        <begin position="52"/>
        <end position="133"/>
    </location>
</feature>
<dbReference type="PANTHER" id="PTHR33570:SF9">
    <property type="entry name" value="BLL4600 PROTEIN"/>
    <property type="match status" value="1"/>
</dbReference>
<feature type="chain" id="PRO_5020450580" evidence="1">
    <location>
        <begin position="22"/>
        <end position="267"/>
    </location>
</feature>
<dbReference type="GO" id="GO:0051920">
    <property type="term" value="F:peroxiredoxin activity"/>
    <property type="evidence" value="ECO:0007669"/>
    <property type="project" value="InterPro"/>
</dbReference>